<reference evidence="1" key="1">
    <citation type="submission" date="2021-01" db="EMBL/GenBank/DDBJ databases">
        <authorList>
            <person name="Bezrukov I."/>
        </authorList>
    </citation>
    <scope>NUCLEOTIDE SEQUENCE</scope>
</reference>
<evidence type="ECO:0000313" key="1">
    <source>
        <dbReference type="EMBL" id="CAE6191206.1"/>
    </source>
</evidence>
<proteinExistence type="predicted"/>
<protein>
    <submittedName>
        <fullName evidence="1">Uncharacterized protein</fullName>
    </submittedName>
</protein>
<name>A0A8S2B2W2_ARAAE</name>
<accession>A0A8S2B2W2</accession>
<gene>
    <name evidence="1" type="ORF">AARE701A_LOCUS19168</name>
</gene>
<dbReference type="EMBL" id="LR999457">
    <property type="protein sequence ID" value="CAE6191206.1"/>
    <property type="molecule type" value="Genomic_DNA"/>
</dbReference>
<organism evidence="1 2">
    <name type="scientific">Arabidopsis arenosa</name>
    <name type="common">Sand rock-cress</name>
    <name type="synonym">Cardaminopsis arenosa</name>
    <dbReference type="NCBI Taxonomy" id="38785"/>
    <lineage>
        <taxon>Eukaryota</taxon>
        <taxon>Viridiplantae</taxon>
        <taxon>Streptophyta</taxon>
        <taxon>Embryophyta</taxon>
        <taxon>Tracheophyta</taxon>
        <taxon>Spermatophyta</taxon>
        <taxon>Magnoliopsida</taxon>
        <taxon>eudicotyledons</taxon>
        <taxon>Gunneridae</taxon>
        <taxon>Pentapetalae</taxon>
        <taxon>rosids</taxon>
        <taxon>malvids</taxon>
        <taxon>Brassicales</taxon>
        <taxon>Brassicaceae</taxon>
        <taxon>Camelineae</taxon>
        <taxon>Arabidopsis</taxon>
    </lineage>
</organism>
<dbReference type="Proteomes" id="UP000682877">
    <property type="component" value="Chromosome 7"/>
</dbReference>
<evidence type="ECO:0000313" key="2">
    <source>
        <dbReference type="Proteomes" id="UP000682877"/>
    </source>
</evidence>
<dbReference type="AlphaFoldDB" id="A0A8S2B2W2"/>
<keyword evidence="2" id="KW-1185">Reference proteome</keyword>
<sequence length="98" mass="11128">MKNEEAIAVVEILSPMTSAFGYTRRLAFFDPFSAPHRSGMAIPEFEFCCYGFDIFVELIVQSSVSIDAKKGKHREYENECGKKYVVPDVFGITFIDPF</sequence>